<dbReference type="Pfam" id="PF13802">
    <property type="entry name" value="Gal_mutarotas_2"/>
    <property type="match status" value="1"/>
</dbReference>
<dbReference type="InterPro" id="IPR013780">
    <property type="entry name" value="Glyco_hydro_b"/>
</dbReference>
<feature type="signal peptide" evidence="3">
    <location>
        <begin position="1"/>
        <end position="26"/>
    </location>
</feature>
<dbReference type="InterPro" id="IPR025887">
    <property type="entry name" value="Glyco_hydro_31_N_dom"/>
</dbReference>
<dbReference type="InterPro" id="IPR000322">
    <property type="entry name" value="Glyco_hydro_31_TIM"/>
</dbReference>
<sequence length="786" mass="89399">MAGVRLKPVLFLTPLIVLCSLSFTHGYRHVGKPITEEYYDRILLYYTNLTVAIDKSPWRLQVFDNKTEAAILSESTDIDKKLGFGLWEGEYLHIYEGYLFRVGDVTQWYHATSLLSYQKPAKFVVGTSDTVNNATITVTIENPSQFKLSVKINVNHPGKGNRVAMGFNLVNKTEGFYGFGERFNDANQRGHRVGHWLEEGSFGLGNWDKALRVPKGELCTYAPMPLTISSRGYGLQMDMFHRTVFDFKRWDDVMYIEAEADFFHMTLFAGRTPRETLQMMTDQNGRSLIPPPWQSVGYFNPMVALSWNGTYELAARNNYLLKTQTREPYNYTYLGYPEVSQLDFTNPAAVTWYQSQLEYAIGMGFRGWMQDYGEYTPPDSLSSDGTDGLEMHNKFVLLYQNATYDLLTRKYPSSEPDKYAPDFVVYVRSGYTGSQRYTWSHWTGDPTSDWSDSSGLPAQIIASLTVGLSGMPYSGSDIGGFVWYLTPPPTEELWCRWAEVGCFSGTMHEQASGKGFGEKTHIFDTPEGTRIWRKYAKLRTQLFPYLCNAAHEAYQTGLPIMRHHLLDFPNDTQAISQNFQYMFGPSFLVAPVIEDGRRGWDVYLPKGETWIDVSSQLKYDEKSGRFLLGFTNYTQGGRTVRVSAALDVVPMFVRAGTMVPVLDPRVMTLSDATDPKVITMKRLQHLLHLWIWPTEDGSAQLEFHDRSWWSMYHVIYAKTVSVVTTPTGHVYPKAASLDRLLSDEASASWIVDRTQRTLWVRVVPPNCADGIIYIQTSSSSEKTGFG</sequence>
<dbReference type="AlphaFoldDB" id="C3YU06"/>
<dbReference type="Pfam" id="PF01055">
    <property type="entry name" value="Glyco_hydro_31_2nd"/>
    <property type="match status" value="1"/>
</dbReference>
<dbReference type="InterPro" id="IPR011013">
    <property type="entry name" value="Gal_mutarotase_sf_dom"/>
</dbReference>
<dbReference type="InterPro" id="IPR017853">
    <property type="entry name" value="GH"/>
</dbReference>
<reference evidence="7" key="1">
    <citation type="journal article" date="2008" name="Nature">
        <title>The amphioxus genome and the evolution of the chordate karyotype.</title>
        <authorList>
            <consortium name="US DOE Joint Genome Institute (JGI-PGF)"/>
            <person name="Putnam N.H."/>
            <person name="Butts T."/>
            <person name="Ferrier D.E.K."/>
            <person name="Furlong R.F."/>
            <person name="Hellsten U."/>
            <person name="Kawashima T."/>
            <person name="Robinson-Rechavi M."/>
            <person name="Shoguchi E."/>
            <person name="Terry A."/>
            <person name="Yu J.-K."/>
            <person name="Benito-Gutierrez E.L."/>
            <person name="Dubchak I."/>
            <person name="Garcia-Fernandez J."/>
            <person name="Gibson-Brown J.J."/>
            <person name="Grigoriev I.V."/>
            <person name="Horton A.C."/>
            <person name="de Jong P.J."/>
            <person name="Jurka J."/>
            <person name="Kapitonov V.V."/>
            <person name="Kohara Y."/>
            <person name="Kuroki Y."/>
            <person name="Lindquist E."/>
            <person name="Lucas S."/>
            <person name="Osoegawa K."/>
            <person name="Pennacchio L.A."/>
            <person name="Salamov A.A."/>
            <person name="Satou Y."/>
            <person name="Sauka-Spengler T."/>
            <person name="Schmutz J."/>
            <person name="Shin-I T."/>
            <person name="Toyoda A."/>
            <person name="Bronner-Fraser M."/>
            <person name="Fujiyama A."/>
            <person name="Holland L.Z."/>
            <person name="Holland P.W.H."/>
            <person name="Satoh N."/>
            <person name="Rokhsar D.S."/>
        </authorList>
    </citation>
    <scope>NUCLEOTIDE SEQUENCE [LARGE SCALE GENOMIC DNA]</scope>
    <source>
        <strain evidence="7">S238N-H82</strain>
        <tissue evidence="7">Testes</tissue>
    </source>
</reference>
<dbReference type="PANTHER" id="PTHR46959:SF2">
    <property type="entry name" value="SULFOQUINOVOSIDASE"/>
    <property type="match status" value="1"/>
</dbReference>
<protein>
    <recommendedName>
        <fullName evidence="8">Glycoside hydrolase family 31 N-terminal domain-containing protein</fullName>
    </recommendedName>
</protein>
<dbReference type="SUPFAM" id="SSF51011">
    <property type="entry name" value="Glycosyl hydrolase domain"/>
    <property type="match status" value="1"/>
</dbReference>
<feature type="domain" description="Glycoside hydrolase family 31 TIM barrel" evidence="4">
    <location>
        <begin position="272"/>
        <end position="547"/>
    </location>
</feature>
<organism>
    <name type="scientific">Branchiostoma floridae</name>
    <name type="common">Florida lancelet</name>
    <name type="synonym">Amphioxus</name>
    <dbReference type="NCBI Taxonomy" id="7739"/>
    <lineage>
        <taxon>Eukaryota</taxon>
        <taxon>Metazoa</taxon>
        <taxon>Chordata</taxon>
        <taxon>Cephalochordata</taxon>
        <taxon>Leptocardii</taxon>
        <taxon>Amphioxiformes</taxon>
        <taxon>Branchiostomatidae</taxon>
        <taxon>Branchiostoma</taxon>
    </lineage>
</organism>
<keyword evidence="2" id="KW-0326">Glycosidase</keyword>
<evidence type="ECO:0000259" key="6">
    <source>
        <dbReference type="Pfam" id="PF21365"/>
    </source>
</evidence>
<comment type="similarity">
    <text evidence="1 2">Belongs to the glycosyl hydrolase 31 family.</text>
</comment>
<dbReference type="Gene3D" id="2.60.40.1760">
    <property type="entry name" value="glycosyl hydrolase (family 31)"/>
    <property type="match status" value="1"/>
</dbReference>
<dbReference type="CDD" id="cd14752">
    <property type="entry name" value="GH31_N"/>
    <property type="match status" value="1"/>
</dbReference>
<evidence type="ECO:0000256" key="3">
    <source>
        <dbReference type="SAM" id="SignalP"/>
    </source>
</evidence>
<gene>
    <name evidence="7" type="ORF">BRAFLDRAFT_66776</name>
</gene>
<proteinExistence type="inferred from homology"/>
<dbReference type="GO" id="GO:0030246">
    <property type="term" value="F:carbohydrate binding"/>
    <property type="evidence" value="ECO:0007669"/>
    <property type="project" value="InterPro"/>
</dbReference>
<dbReference type="EMBL" id="GG666552">
    <property type="protein sequence ID" value="EEN56283.1"/>
    <property type="molecule type" value="Genomic_DNA"/>
</dbReference>
<evidence type="ECO:0000259" key="5">
    <source>
        <dbReference type="Pfam" id="PF13802"/>
    </source>
</evidence>
<evidence type="ECO:0000256" key="2">
    <source>
        <dbReference type="RuleBase" id="RU361185"/>
    </source>
</evidence>
<dbReference type="eggNOG" id="KOG1066">
    <property type="taxonomic scope" value="Eukaryota"/>
</dbReference>
<dbReference type="Gene3D" id="2.60.40.1180">
    <property type="entry name" value="Golgi alpha-mannosidase II"/>
    <property type="match status" value="1"/>
</dbReference>
<dbReference type="PANTHER" id="PTHR46959">
    <property type="entry name" value="SULFOQUINOVOSIDASE"/>
    <property type="match status" value="1"/>
</dbReference>
<dbReference type="InParanoid" id="C3YU06"/>
<feature type="domain" description="Glycosyl hydrolase family 31 C-terminal" evidence="6">
    <location>
        <begin position="557"/>
        <end position="658"/>
    </location>
</feature>
<dbReference type="Pfam" id="PF21365">
    <property type="entry name" value="Glyco_hydro_31_3rd"/>
    <property type="match status" value="1"/>
</dbReference>
<feature type="domain" description="Glycoside hydrolase family 31 N-terminal" evidence="5">
    <location>
        <begin position="43"/>
        <end position="246"/>
    </location>
</feature>
<dbReference type="SUPFAM" id="SSF51445">
    <property type="entry name" value="(Trans)glycosidases"/>
    <property type="match status" value="1"/>
</dbReference>
<keyword evidence="2" id="KW-0378">Hydrolase</keyword>
<accession>C3YU06</accession>
<dbReference type="InterPro" id="IPR052990">
    <property type="entry name" value="Sulfoquinovosidase_GH31"/>
</dbReference>
<evidence type="ECO:0008006" key="8">
    <source>
        <dbReference type="Google" id="ProtNLM"/>
    </source>
</evidence>
<keyword evidence="3" id="KW-0732">Signal</keyword>
<dbReference type="GO" id="GO:0005975">
    <property type="term" value="P:carbohydrate metabolic process"/>
    <property type="evidence" value="ECO:0007669"/>
    <property type="project" value="InterPro"/>
</dbReference>
<feature type="chain" id="PRO_5002933882" description="Glycoside hydrolase family 31 N-terminal domain-containing protein" evidence="3">
    <location>
        <begin position="27"/>
        <end position="786"/>
    </location>
</feature>
<evidence type="ECO:0000259" key="4">
    <source>
        <dbReference type="Pfam" id="PF01055"/>
    </source>
</evidence>
<dbReference type="GO" id="GO:0090599">
    <property type="term" value="F:alpha-glucosidase activity"/>
    <property type="evidence" value="ECO:0007669"/>
    <property type="project" value="UniProtKB-ARBA"/>
</dbReference>
<name>C3YU06_BRAFL</name>
<evidence type="ECO:0000313" key="7">
    <source>
        <dbReference type="EMBL" id="EEN56283.1"/>
    </source>
</evidence>
<dbReference type="Gene3D" id="3.20.20.80">
    <property type="entry name" value="Glycosidases"/>
    <property type="match status" value="1"/>
</dbReference>
<dbReference type="SUPFAM" id="SSF74650">
    <property type="entry name" value="Galactose mutarotase-like"/>
    <property type="match status" value="1"/>
</dbReference>
<evidence type="ECO:0000256" key="1">
    <source>
        <dbReference type="ARBA" id="ARBA00007806"/>
    </source>
</evidence>
<dbReference type="InterPro" id="IPR048395">
    <property type="entry name" value="Glyco_hydro_31_C"/>
</dbReference>